<evidence type="ECO:0008006" key="5">
    <source>
        <dbReference type="Google" id="ProtNLM"/>
    </source>
</evidence>
<evidence type="ECO:0000313" key="4">
    <source>
        <dbReference type="Proteomes" id="UP001152649"/>
    </source>
</evidence>
<feature type="compositionally biased region" description="Basic and acidic residues" evidence="1">
    <location>
        <begin position="182"/>
        <end position="192"/>
    </location>
</feature>
<reference evidence="3" key="1">
    <citation type="submission" date="2021-07" db="EMBL/GenBank/DDBJ databases">
        <authorList>
            <person name="Branca A.L. A."/>
        </authorList>
    </citation>
    <scope>NUCLEOTIDE SEQUENCE</scope>
</reference>
<feature type="region of interest" description="Disordered" evidence="1">
    <location>
        <begin position="152"/>
        <end position="210"/>
    </location>
</feature>
<dbReference type="GO" id="GO:0005576">
    <property type="term" value="C:extracellular region"/>
    <property type="evidence" value="ECO:0007669"/>
    <property type="project" value="InterPro"/>
</dbReference>
<keyword evidence="4" id="KW-1185">Reference proteome</keyword>
<evidence type="ECO:0000256" key="2">
    <source>
        <dbReference type="SAM" id="SignalP"/>
    </source>
</evidence>
<dbReference type="PANTHER" id="PTHR42039">
    <property type="entry name" value="PUTATIVE (AFU_ORTHOLOGUE AFUA_3G02940)-RELATED"/>
    <property type="match status" value="1"/>
</dbReference>
<dbReference type="EMBL" id="CAJVPG010000333">
    <property type="protein sequence ID" value="CAG8396067.1"/>
    <property type="molecule type" value="Genomic_DNA"/>
</dbReference>
<sequence>MRWISISLLAAGLITDVFASVHHYHAHRHRHHLMHHGPKLDSRDLAQDNVQNIPEDVVVSTTLTTTTTIYGKCAPTSTVLTTETINTKPESTQNLNPEHEYPQPLWNPFGSNTEPTSIKPQLPEPEPTSTTFITRTIHKTATDTVVVTVYPEDRPTALPNPPPGPPTDKIALADTLPQDSSSEEKVAGKEPPKPAPPKPAPQNNSPVNAVLDLPGQVLPDIPVVNQLIPGQKPKPHPPNPVDWTATPPKGDFSLKGFGGRTPGKGNEIHYHGNTGKPWGSNIIMIDDFEAHRFKYVVKFSGSNDKPWTVVVWNKIGPDGKLDGWYGHSAVTFTLPPGETRYVAFDEDSEGAWGAAPGDHLPKDKYGGYSSTWGEFSFGDGENNGWSGWDVSAIQAQIAKQHVQGMSICRADGTGCSVITPGAKRVVDAYTEAEKHKDGIGGAASPGPVRLDVVLDYRG</sequence>
<organism evidence="3 4">
    <name type="scientific">Penicillium salamii</name>
    <dbReference type="NCBI Taxonomy" id="1612424"/>
    <lineage>
        <taxon>Eukaryota</taxon>
        <taxon>Fungi</taxon>
        <taxon>Dikarya</taxon>
        <taxon>Ascomycota</taxon>
        <taxon>Pezizomycotina</taxon>
        <taxon>Eurotiomycetes</taxon>
        <taxon>Eurotiomycetidae</taxon>
        <taxon>Eurotiales</taxon>
        <taxon>Aspergillaceae</taxon>
        <taxon>Penicillium</taxon>
    </lineage>
</organism>
<feature type="compositionally biased region" description="Polar residues" evidence="1">
    <location>
        <begin position="109"/>
        <end position="119"/>
    </location>
</feature>
<dbReference type="Pfam" id="PF25312">
    <property type="entry name" value="Allergen_Asp_f_4"/>
    <property type="match status" value="1"/>
</dbReference>
<dbReference type="Proteomes" id="UP001152649">
    <property type="component" value="Unassembled WGS sequence"/>
</dbReference>
<comment type="caution">
    <text evidence="3">The sequence shown here is derived from an EMBL/GenBank/DDBJ whole genome shotgun (WGS) entry which is preliminary data.</text>
</comment>
<dbReference type="InterPro" id="IPR038903">
    <property type="entry name" value="Allergen_Asp_f_4"/>
</dbReference>
<gene>
    <name evidence="3" type="ORF">PSALAMII_LOCUS7307</name>
</gene>
<name>A0A9W4JIH1_9EURO</name>
<dbReference type="AlphaFoldDB" id="A0A9W4JIH1"/>
<dbReference type="GO" id="GO:0019863">
    <property type="term" value="F:IgE binding"/>
    <property type="evidence" value="ECO:0007669"/>
    <property type="project" value="InterPro"/>
</dbReference>
<dbReference type="OrthoDB" id="118256at2759"/>
<accession>A0A9W4JIH1</accession>
<evidence type="ECO:0000313" key="3">
    <source>
        <dbReference type="EMBL" id="CAG8396067.1"/>
    </source>
</evidence>
<feature type="signal peptide" evidence="2">
    <location>
        <begin position="1"/>
        <end position="19"/>
    </location>
</feature>
<keyword evidence="2" id="KW-0732">Signal</keyword>
<dbReference type="PANTHER" id="PTHR42039:SF2">
    <property type="entry name" value="ALLERGEN ASP F4 (AFU_ORTHOLOGUE AFUA_2G03830)-RELATED"/>
    <property type="match status" value="1"/>
</dbReference>
<protein>
    <recommendedName>
        <fullName evidence="5">Allergen Asp f 4</fullName>
    </recommendedName>
</protein>
<evidence type="ECO:0000256" key="1">
    <source>
        <dbReference type="SAM" id="MobiDB-lite"/>
    </source>
</evidence>
<feature type="chain" id="PRO_5040823154" description="Allergen Asp f 4" evidence="2">
    <location>
        <begin position="20"/>
        <end position="458"/>
    </location>
</feature>
<proteinExistence type="predicted"/>
<feature type="region of interest" description="Disordered" evidence="1">
    <location>
        <begin position="89"/>
        <end position="129"/>
    </location>
</feature>